<evidence type="ECO:0000259" key="7">
    <source>
        <dbReference type="PROSITE" id="PS50011"/>
    </source>
</evidence>
<dbReference type="SUPFAM" id="SSF56112">
    <property type="entry name" value="Protein kinase-like (PK-like)"/>
    <property type="match status" value="1"/>
</dbReference>
<keyword evidence="6" id="KW-0067">ATP-binding</keyword>
<evidence type="ECO:0000256" key="5">
    <source>
        <dbReference type="ARBA" id="ARBA00022777"/>
    </source>
</evidence>
<keyword evidence="9" id="KW-1185">Reference proteome</keyword>
<name>A0A401QBQ9_SCYTO</name>
<evidence type="ECO:0000256" key="1">
    <source>
        <dbReference type="ARBA" id="ARBA00012513"/>
    </source>
</evidence>
<proteinExistence type="predicted"/>
<evidence type="ECO:0000256" key="3">
    <source>
        <dbReference type="ARBA" id="ARBA00022679"/>
    </source>
</evidence>
<dbReference type="InterPro" id="IPR000719">
    <property type="entry name" value="Prot_kinase_dom"/>
</dbReference>
<dbReference type="FunFam" id="3.30.200.20:FF:001336">
    <property type="entry name" value="Non-specific serine/threonine protein kinase"/>
    <property type="match status" value="1"/>
</dbReference>
<organism evidence="8 9">
    <name type="scientific">Scyliorhinus torazame</name>
    <name type="common">Cloudy catshark</name>
    <name type="synonym">Catulus torazame</name>
    <dbReference type="NCBI Taxonomy" id="75743"/>
    <lineage>
        <taxon>Eukaryota</taxon>
        <taxon>Metazoa</taxon>
        <taxon>Chordata</taxon>
        <taxon>Craniata</taxon>
        <taxon>Vertebrata</taxon>
        <taxon>Chondrichthyes</taxon>
        <taxon>Elasmobranchii</taxon>
        <taxon>Galeomorphii</taxon>
        <taxon>Galeoidea</taxon>
        <taxon>Carcharhiniformes</taxon>
        <taxon>Scyliorhinidae</taxon>
        <taxon>Scyliorhinus</taxon>
    </lineage>
</organism>
<dbReference type="AlphaFoldDB" id="A0A401QBQ9"/>
<evidence type="ECO:0000313" key="8">
    <source>
        <dbReference type="EMBL" id="GCB82814.1"/>
    </source>
</evidence>
<dbReference type="EC" id="2.7.11.1" evidence="1"/>
<keyword evidence="4" id="KW-0547">Nucleotide-binding</keyword>
<protein>
    <recommendedName>
        <fullName evidence="1">non-specific serine/threonine protein kinase</fullName>
        <ecNumber evidence="1">2.7.11.1</ecNumber>
    </recommendedName>
</protein>
<gene>
    <name evidence="8" type="ORF">scyTo_0024017</name>
</gene>
<dbReference type="PANTHER" id="PTHR24346">
    <property type="entry name" value="MAP/MICROTUBULE AFFINITY-REGULATING KINASE"/>
    <property type="match status" value="1"/>
</dbReference>
<dbReference type="GO" id="GO:0005524">
    <property type="term" value="F:ATP binding"/>
    <property type="evidence" value="ECO:0007669"/>
    <property type="project" value="UniProtKB-KW"/>
</dbReference>
<dbReference type="PROSITE" id="PS50011">
    <property type="entry name" value="PROTEIN_KINASE_DOM"/>
    <property type="match status" value="1"/>
</dbReference>
<dbReference type="STRING" id="75743.A0A401QBQ9"/>
<keyword evidence="5" id="KW-0418">Kinase</keyword>
<keyword evidence="3" id="KW-0808">Transferase</keyword>
<accession>A0A401QBQ9</accession>
<dbReference type="EMBL" id="BFAA01037648">
    <property type="protein sequence ID" value="GCB82814.1"/>
    <property type="molecule type" value="Genomic_DNA"/>
</dbReference>
<evidence type="ECO:0000313" key="9">
    <source>
        <dbReference type="Proteomes" id="UP000288216"/>
    </source>
</evidence>
<evidence type="ECO:0000256" key="2">
    <source>
        <dbReference type="ARBA" id="ARBA00022527"/>
    </source>
</evidence>
<dbReference type="OrthoDB" id="193931at2759"/>
<feature type="non-terminal residue" evidence="8">
    <location>
        <position position="1"/>
    </location>
</feature>
<evidence type="ECO:0000256" key="4">
    <source>
        <dbReference type="ARBA" id="ARBA00022741"/>
    </source>
</evidence>
<feature type="domain" description="Protein kinase" evidence="7">
    <location>
        <begin position="1"/>
        <end position="38"/>
    </location>
</feature>
<dbReference type="PANTHER" id="PTHR24346:SF82">
    <property type="entry name" value="KP78A-RELATED"/>
    <property type="match status" value="1"/>
</dbReference>
<dbReference type="Proteomes" id="UP000288216">
    <property type="component" value="Unassembled WGS sequence"/>
</dbReference>
<sequence>LFREVRIMKILNHPNIVKLFEVIETEKTLYLVMEYASG</sequence>
<evidence type="ECO:0000256" key="6">
    <source>
        <dbReference type="ARBA" id="ARBA00022840"/>
    </source>
</evidence>
<feature type="non-terminal residue" evidence="8">
    <location>
        <position position="38"/>
    </location>
</feature>
<dbReference type="Pfam" id="PF00069">
    <property type="entry name" value="Pkinase"/>
    <property type="match status" value="1"/>
</dbReference>
<dbReference type="GO" id="GO:0005737">
    <property type="term" value="C:cytoplasm"/>
    <property type="evidence" value="ECO:0007669"/>
    <property type="project" value="TreeGrafter"/>
</dbReference>
<comment type="caution">
    <text evidence="8">The sequence shown here is derived from an EMBL/GenBank/DDBJ whole genome shotgun (WGS) entry which is preliminary data.</text>
</comment>
<dbReference type="GO" id="GO:0035556">
    <property type="term" value="P:intracellular signal transduction"/>
    <property type="evidence" value="ECO:0007669"/>
    <property type="project" value="TreeGrafter"/>
</dbReference>
<dbReference type="Gene3D" id="3.30.200.20">
    <property type="entry name" value="Phosphorylase Kinase, domain 1"/>
    <property type="match status" value="1"/>
</dbReference>
<reference evidence="8 9" key="1">
    <citation type="journal article" date="2018" name="Nat. Ecol. Evol.">
        <title>Shark genomes provide insights into elasmobranch evolution and the origin of vertebrates.</title>
        <authorList>
            <person name="Hara Y"/>
            <person name="Yamaguchi K"/>
            <person name="Onimaru K"/>
            <person name="Kadota M"/>
            <person name="Koyanagi M"/>
            <person name="Keeley SD"/>
            <person name="Tatsumi K"/>
            <person name="Tanaka K"/>
            <person name="Motone F"/>
            <person name="Kageyama Y"/>
            <person name="Nozu R"/>
            <person name="Adachi N"/>
            <person name="Nishimura O"/>
            <person name="Nakagawa R"/>
            <person name="Tanegashima C"/>
            <person name="Kiyatake I"/>
            <person name="Matsumoto R"/>
            <person name="Murakumo K"/>
            <person name="Nishida K"/>
            <person name="Terakita A"/>
            <person name="Kuratani S"/>
            <person name="Sato K"/>
            <person name="Hyodo S Kuraku.S."/>
        </authorList>
    </citation>
    <scope>NUCLEOTIDE SEQUENCE [LARGE SCALE GENOMIC DNA]</scope>
</reference>
<dbReference type="GO" id="GO:0004674">
    <property type="term" value="F:protein serine/threonine kinase activity"/>
    <property type="evidence" value="ECO:0007669"/>
    <property type="project" value="UniProtKB-KW"/>
</dbReference>
<keyword evidence="2" id="KW-0723">Serine/threonine-protein kinase</keyword>
<dbReference type="InterPro" id="IPR011009">
    <property type="entry name" value="Kinase-like_dom_sf"/>
</dbReference>